<dbReference type="PANTHER" id="PTHR37984">
    <property type="entry name" value="PROTEIN CBG26694"/>
    <property type="match status" value="1"/>
</dbReference>
<organism evidence="15 16">
    <name type="scientific">Cryptococcus floricola</name>
    <dbReference type="NCBI Taxonomy" id="2591691"/>
    <lineage>
        <taxon>Eukaryota</taxon>
        <taxon>Fungi</taxon>
        <taxon>Dikarya</taxon>
        <taxon>Basidiomycota</taxon>
        <taxon>Agaricomycotina</taxon>
        <taxon>Tremellomycetes</taxon>
        <taxon>Tremellales</taxon>
        <taxon>Cryptococcaceae</taxon>
        <taxon>Cryptococcus</taxon>
    </lineage>
</organism>
<keyword evidence="4" id="KW-0378">Hydrolase</keyword>
<dbReference type="AlphaFoldDB" id="A0A5D3ANE1"/>
<feature type="non-terminal residue" evidence="15">
    <location>
        <position position="1"/>
    </location>
</feature>
<dbReference type="GO" id="GO:0004190">
    <property type="term" value="F:aspartic-type endopeptidase activity"/>
    <property type="evidence" value="ECO:0007669"/>
    <property type="project" value="UniProtKB-KW"/>
</dbReference>
<keyword evidence="7" id="KW-0229">DNA integration</keyword>
<reference evidence="15 16" key="1">
    <citation type="submission" date="2017-05" db="EMBL/GenBank/DDBJ databases">
        <title>The Genome Sequence of Tsuchiyaea wingfieldii DSM 27421.</title>
        <authorList>
            <person name="Cuomo C."/>
            <person name="Passer A."/>
            <person name="Billmyre B."/>
            <person name="Heitman J."/>
        </authorList>
    </citation>
    <scope>NUCLEOTIDE SEQUENCE [LARGE SCALE GENOMIC DNA]</scope>
    <source>
        <strain evidence="15 16">DSM 27421</strain>
    </source>
</reference>
<dbReference type="GO" id="GO:0015074">
    <property type="term" value="P:DNA integration"/>
    <property type="evidence" value="ECO:0007669"/>
    <property type="project" value="UniProtKB-KW"/>
</dbReference>
<dbReference type="FunFam" id="3.30.420.10:FF:000032">
    <property type="entry name" value="Retrovirus-related Pol polyprotein from transposon 297-like Protein"/>
    <property type="match status" value="1"/>
</dbReference>
<keyword evidence="6" id="KW-0694">RNA-binding</keyword>
<keyword evidence="9" id="KW-0548">Nucleotidyltransferase</keyword>
<dbReference type="PROSITE" id="PS50994">
    <property type="entry name" value="INTEGRASE"/>
    <property type="match status" value="1"/>
</dbReference>
<dbReference type="Gene3D" id="1.10.340.70">
    <property type="match status" value="1"/>
</dbReference>
<evidence type="ECO:0000256" key="5">
    <source>
        <dbReference type="ARBA" id="ARBA00022842"/>
    </source>
</evidence>
<keyword evidence="11" id="KW-0233">DNA recombination</keyword>
<evidence type="ECO:0000256" key="3">
    <source>
        <dbReference type="ARBA" id="ARBA00022750"/>
    </source>
</evidence>
<dbReference type="Pfam" id="PF00665">
    <property type="entry name" value="rve"/>
    <property type="match status" value="1"/>
</dbReference>
<keyword evidence="5" id="KW-0460">Magnesium</keyword>
<dbReference type="InterPro" id="IPR056924">
    <property type="entry name" value="SH3_Tf2-1"/>
</dbReference>
<evidence type="ECO:0000256" key="12">
    <source>
        <dbReference type="ARBA" id="ARBA00023268"/>
    </source>
</evidence>
<dbReference type="EMBL" id="NIDF01000364">
    <property type="protein sequence ID" value="TYJ51166.1"/>
    <property type="molecule type" value="Genomic_DNA"/>
</dbReference>
<evidence type="ECO:0000256" key="6">
    <source>
        <dbReference type="ARBA" id="ARBA00022884"/>
    </source>
</evidence>
<evidence type="ECO:0000259" key="14">
    <source>
        <dbReference type="PROSITE" id="PS50994"/>
    </source>
</evidence>
<sequence length="701" mass="80171">TVFSRLHTAFVWGPQQQNAFETLKSILVSNQVLAHFDPDLPIIVRTDASMFGWGATVNQLDIRKSSPEERPIAFLSGKFTPTEINYHITDKELFPMVVVAVKCRHWLMSSEYPVTYVTDHKALSNWKVKYDTNGRQARWSEILLRKESFVVYQPENDQKLLEESNARLYETILSHFDTAALPKSPPNANLFSSELVEGFKSDKALEAIRQEMLAIKCYSCNHNSCNASKPIDPPSYAQLYPSISLRHPGDWSFNGHGLLCRKGRIYVPPSCLEKVFRARHDFIAGGHRGAAGTRRLIERDYTWKGLKEDCERYVGACETCKRNKPLHHKPYGHLHPLSVPPMPFSQIGYDFVTGLPEADGYNTLMVVTDYFSKYVILIPIHDTLDSGAQADLFINHVFSRFGLPDSIVSDRGPTMVSNLWRALCERLLIQQRVSTAYHPQTDGLTERTNQEVEILLRIYASEDQQNWARLLPLVQYSYNDAVKTATGETPFYVLHGYHPRFVQECPPEGNAAYRYVDASAGDRVQALRELREKVSASIEEAQDRYTKTYNRRHLPSPAYKPGDLVYVDIRRFSTTRPSPKLDYRRVGPFEVEKAVGQNAYKVKIPSSIRIHPVFHTSFLEPDNHTTTFKDGTVMHSGAQPEPYETVVADKEWEVAGIVDSKRKGRDWEPSKNLENTPKRFRSLSPKEVTPRRSQRLLRKVY</sequence>
<comment type="caution">
    <text evidence="15">The sequence shown here is derived from an EMBL/GenBank/DDBJ whole genome shotgun (WGS) entry which is preliminary data.</text>
</comment>
<evidence type="ECO:0000256" key="7">
    <source>
        <dbReference type="ARBA" id="ARBA00022908"/>
    </source>
</evidence>
<keyword evidence="3" id="KW-0064">Aspartyl protease</keyword>
<dbReference type="Gene3D" id="3.30.420.10">
    <property type="entry name" value="Ribonuclease H-like superfamily/Ribonuclease H"/>
    <property type="match status" value="1"/>
</dbReference>
<dbReference type="InterPro" id="IPR036397">
    <property type="entry name" value="RNaseH_sf"/>
</dbReference>
<dbReference type="PANTHER" id="PTHR37984:SF5">
    <property type="entry name" value="PROTEIN NYNRIN-LIKE"/>
    <property type="match status" value="1"/>
</dbReference>
<proteinExistence type="predicted"/>
<protein>
    <recommendedName>
        <fullName evidence="14">Integrase catalytic domain-containing protein</fullName>
    </recommendedName>
</protein>
<evidence type="ECO:0000256" key="9">
    <source>
        <dbReference type="ARBA" id="ARBA00022932"/>
    </source>
</evidence>
<evidence type="ECO:0000256" key="2">
    <source>
        <dbReference type="ARBA" id="ARBA00022723"/>
    </source>
</evidence>
<dbReference type="InterPro" id="IPR043502">
    <property type="entry name" value="DNA/RNA_pol_sf"/>
</dbReference>
<dbReference type="GO" id="GO:0003677">
    <property type="term" value="F:DNA binding"/>
    <property type="evidence" value="ECO:0007669"/>
    <property type="project" value="UniProtKB-KW"/>
</dbReference>
<keyword evidence="10" id="KW-0238">DNA-binding</keyword>
<feature type="compositionally biased region" description="Basic and acidic residues" evidence="13">
    <location>
        <begin position="662"/>
        <end position="671"/>
    </location>
</feature>
<dbReference type="InterPro" id="IPR001584">
    <property type="entry name" value="Integrase_cat-core"/>
</dbReference>
<evidence type="ECO:0000256" key="1">
    <source>
        <dbReference type="ARBA" id="ARBA00022670"/>
    </source>
</evidence>
<accession>A0A5D3ANE1</accession>
<keyword evidence="12" id="KW-0511">Multifunctional enzyme</keyword>
<evidence type="ECO:0000256" key="8">
    <source>
        <dbReference type="ARBA" id="ARBA00022918"/>
    </source>
</evidence>
<gene>
    <name evidence="15" type="ORF">B9479_008279</name>
</gene>
<keyword evidence="1" id="KW-0645">Protease</keyword>
<dbReference type="GO" id="GO:0046872">
    <property type="term" value="F:metal ion binding"/>
    <property type="evidence" value="ECO:0007669"/>
    <property type="project" value="UniProtKB-KW"/>
</dbReference>
<keyword evidence="9" id="KW-0808">Transferase</keyword>
<dbReference type="Pfam" id="PF17921">
    <property type="entry name" value="Integrase_H2C2"/>
    <property type="match status" value="1"/>
</dbReference>
<dbReference type="GO" id="GO:0003887">
    <property type="term" value="F:DNA-directed DNA polymerase activity"/>
    <property type="evidence" value="ECO:0007669"/>
    <property type="project" value="UniProtKB-KW"/>
</dbReference>
<keyword evidence="2" id="KW-0479">Metal-binding</keyword>
<evidence type="ECO:0000256" key="13">
    <source>
        <dbReference type="SAM" id="MobiDB-lite"/>
    </source>
</evidence>
<dbReference type="InterPro" id="IPR041588">
    <property type="entry name" value="Integrase_H2C2"/>
</dbReference>
<dbReference type="SUPFAM" id="SSF53098">
    <property type="entry name" value="Ribonuclease H-like"/>
    <property type="match status" value="1"/>
</dbReference>
<feature type="domain" description="Integrase catalytic" evidence="14">
    <location>
        <begin position="339"/>
        <end position="498"/>
    </location>
</feature>
<evidence type="ECO:0000313" key="15">
    <source>
        <dbReference type="EMBL" id="TYJ51166.1"/>
    </source>
</evidence>
<dbReference type="Proteomes" id="UP000322245">
    <property type="component" value="Unassembled WGS sequence"/>
</dbReference>
<dbReference type="CDD" id="cd09274">
    <property type="entry name" value="RNase_HI_RT_Ty3"/>
    <property type="match status" value="1"/>
</dbReference>
<keyword evidence="9" id="KW-0239">DNA-directed DNA polymerase</keyword>
<name>A0A5D3ANE1_9TREE</name>
<dbReference type="GO" id="GO:0003964">
    <property type="term" value="F:RNA-directed DNA polymerase activity"/>
    <property type="evidence" value="ECO:0007669"/>
    <property type="project" value="UniProtKB-KW"/>
</dbReference>
<keyword evidence="16" id="KW-1185">Reference proteome</keyword>
<dbReference type="Pfam" id="PF24626">
    <property type="entry name" value="SH3_Tf2-1"/>
    <property type="match status" value="1"/>
</dbReference>
<dbReference type="InterPro" id="IPR012337">
    <property type="entry name" value="RNaseH-like_sf"/>
</dbReference>
<feature type="region of interest" description="Disordered" evidence="13">
    <location>
        <begin position="662"/>
        <end position="694"/>
    </location>
</feature>
<dbReference type="GO" id="GO:0006310">
    <property type="term" value="P:DNA recombination"/>
    <property type="evidence" value="ECO:0007669"/>
    <property type="project" value="UniProtKB-KW"/>
</dbReference>
<evidence type="ECO:0000256" key="4">
    <source>
        <dbReference type="ARBA" id="ARBA00022801"/>
    </source>
</evidence>
<dbReference type="GO" id="GO:0006508">
    <property type="term" value="P:proteolysis"/>
    <property type="evidence" value="ECO:0007669"/>
    <property type="project" value="UniProtKB-KW"/>
</dbReference>
<dbReference type="GO" id="GO:0005634">
    <property type="term" value="C:nucleus"/>
    <property type="evidence" value="ECO:0007669"/>
    <property type="project" value="UniProtKB-ARBA"/>
</dbReference>
<evidence type="ECO:0000256" key="11">
    <source>
        <dbReference type="ARBA" id="ARBA00023172"/>
    </source>
</evidence>
<evidence type="ECO:0000313" key="16">
    <source>
        <dbReference type="Proteomes" id="UP000322245"/>
    </source>
</evidence>
<evidence type="ECO:0000256" key="10">
    <source>
        <dbReference type="ARBA" id="ARBA00023125"/>
    </source>
</evidence>
<dbReference type="GO" id="GO:0003723">
    <property type="term" value="F:RNA binding"/>
    <property type="evidence" value="ECO:0007669"/>
    <property type="project" value="UniProtKB-KW"/>
</dbReference>
<dbReference type="InterPro" id="IPR041577">
    <property type="entry name" value="RT_RNaseH_2"/>
</dbReference>
<dbReference type="SUPFAM" id="SSF56672">
    <property type="entry name" value="DNA/RNA polymerases"/>
    <property type="match status" value="1"/>
</dbReference>
<dbReference type="InterPro" id="IPR050951">
    <property type="entry name" value="Retrovirus_Pol_polyprotein"/>
</dbReference>
<keyword evidence="8" id="KW-0695">RNA-directed DNA polymerase</keyword>
<dbReference type="Pfam" id="PF17919">
    <property type="entry name" value="RT_RNaseH_2"/>
    <property type="match status" value="1"/>
</dbReference>